<feature type="signal peptide" evidence="4">
    <location>
        <begin position="1"/>
        <end position="21"/>
    </location>
</feature>
<dbReference type="InterPro" id="IPR008266">
    <property type="entry name" value="Tyr_kinase_AS"/>
</dbReference>
<feature type="compositionally biased region" description="Basic and acidic residues" evidence="3">
    <location>
        <begin position="102"/>
        <end position="113"/>
    </location>
</feature>
<dbReference type="EMBL" id="BMAR01000019">
    <property type="protein sequence ID" value="GFR47760.1"/>
    <property type="molecule type" value="Genomic_DNA"/>
</dbReference>
<dbReference type="InterPro" id="IPR000719">
    <property type="entry name" value="Prot_kinase_dom"/>
</dbReference>
<comment type="caution">
    <text evidence="6">The sequence shown here is derived from an EMBL/GenBank/DDBJ whole genome shotgun (WGS) entry which is preliminary data.</text>
</comment>
<feature type="domain" description="Protein kinase" evidence="5">
    <location>
        <begin position="160"/>
        <end position="458"/>
    </location>
</feature>
<feature type="compositionally biased region" description="Low complexity" evidence="3">
    <location>
        <begin position="1704"/>
        <end position="1742"/>
    </location>
</feature>
<dbReference type="Pfam" id="PF07714">
    <property type="entry name" value="PK_Tyr_Ser-Thr"/>
    <property type="match status" value="2"/>
</dbReference>
<dbReference type="PRINTS" id="PR00109">
    <property type="entry name" value="TYRKINASE"/>
</dbReference>
<feature type="region of interest" description="Disordered" evidence="3">
    <location>
        <begin position="315"/>
        <end position="334"/>
    </location>
</feature>
<feature type="compositionally biased region" description="Polar residues" evidence="3">
    <location>
        <begin position="719"/>
        <end position="732"/>
    </location>
</feature>
<dbReference type="InterPro" id="IPR011009">
    <property type="entry name" value="Kinase-like_dom_sf"/>
</dbReference>
<organism evidence="6 7">
    <name type="scientific">Astrephomene gubernaculifera</name>
    <dbReference type="NCBI Taxonomy" id="47775"/>
    <lineage>
        <taxon>Eukaryota</taxon>
        <taxon>Viridiplantae</taxon>
        <taxon>Chlorophyta</taxon>
        <taxon>core chlorophytes</taxon>
        <taxon>Chlorophyceae</taxon>
        <taxon>CS clade</taxon>
        <taxon>Chlamydomonadales</taxon>
        <taxon>Astrephomenaceae</taxon>
        <taxon>Astrephomene</taxon>
    </lineage>
</organism>
<feature type="compositionally biased region" description="Polar residues" evidence="3">
    <location>
        <begin position="835"/>
        <end position="846"/>
    </location>
</feature>
<feature type="compositionally biased region" description="Low complexity" evidence="3">
    <location>
        <begin position="1026"/>
        <end position="1040"/>
    </location>
</feature>
<feature type="chain" id="PRO_5042104214" description="Protein kinase domain-containing protein" evidence="4">
    <location>
        <begin position="22"/>
        <end position="1834"/>
    </location>
</feature>
<sequence>MRRRGCNACFFSCFGLHTCLWREVERQSLQNGPNTLGGPGQGANALLEPVLPSDAPADAFGSTGAPSLLGGGRAASSAAPGDVSCFHTTGSEALATPTRPQHALESDGRTRRDDTAPELALLAATGLRHEQQQVTTSPQSAAWRGGEELDPKIRIPFKEITLHKVIGKGSFKTVYRGSWNNTHVAVVAMRRGGLVAEARLLQRLSTHPNLVQLYRWSADSAGNEYLVMELLQLGSLDAVLRSIGRQLLTQTKMTIVEQVVSACLELSHEGLVHGDLAARNLLVKSLEPPHVKLADFGLARPVLPAEAEAAVAALAPSGGAAPPPPPDGAPVASTSAAGVVATGGAQQQSSAGPFVSVVPARWAAPEVLAGAPPSEAGDVWSFGVTCWEIFANGAEPYASLSNRQILPALRSGYRLDRPRGCPLELWELVQQCWSTEPRVRPRFSDIAATLRSWREAYVSSKAAAAAPATGPTSPPTATSGTAAPAVVQQPQLAARDTYLRINDSGDTTAVLLQQQAAAAAAAAAAAGGRSWRTAGPTSTQVSASVAINANAHHARGHTGAVGYSPVGLSPLPNQRMNIGPSGSSPPGNHVPGPTLSTHMSFDIAEPAITPAYTSGSSVAMQSGTAPCEQPSLMDGSHGVSGTAADGPGGAAAAGIASEAGGFAAPAFAGGSSHARQGATFGLQGTAFTSAAAAAAAAAAGGEGGGGAAMHGMMNTWSRSSTHQNISSSNMRTSPCGRSSAGARSSAGTQASGMGGFLEVRMDAGHRLGRMSSGATQEGSSMNGVMASAFAAAIAPFGPSFALRQAPGQPAPSSLSSGRTPSTILGASIFYESMQGNSIPSTAQPSHSNQSMGGISGSQGDGSGSRRHVGGASASERGDFSSGLLPLASVPEDGTATPVTRSNTTAATNTRSSAWVESLPAGGAAGGAHRNRSGAAAHQGTTSPQQVPVDGGRSLDAAAAAAGAAAPAAAEAATAVGGGANRRLASPYVRIGELMGHPGPPPPLSLPPGAARAYTALPYWNPQGAYGSSTPSLGASTSSQQAPPPSPLHADMRGTLSPFATASAVPMPYMGDDLSLRSMLKVSGPNSRSIAEPPSSSFALAGIHARSSSATCSADGAGPSAAPALAAALPTGMMLLPSIVSSDACEGCKDGSSSGLGREPGTAEGSQDKLGAKETTMQGLVDDARRALGVMGLSLAAGDVGEEAGGGAEVGAGERGELQEADATAAGRSAGASATSVASVEQQQQQQLMAVMSFDSLAAALSGANACASGQGSTSTTTAAAANNSPTAMGAAAAAGTAVAASAGHRRADSTAAGASEQRLPVSASPSSLLLQQQHQYSLQQQQLQQQQQRASLSLTLAIRAPRARRGSNGSQASSTQRCGGPHEHTSWHGSSRNSGASSRNGVGSGLPSRLLGTALLLDSSSTPSGGLDVGARHDANHSPATSVRSVRTAHSLQSGRSARSVGGAGGPYGPSGSRRRQAASDYAGGMRHGPGSSAMASQQDERSGSLGTSEGLCINMGETAAACAAGNGPAGRLAGACRNVARGVTSSMTPQAQPLTRGSRPFPDGMQGLYDEEELHRRAAFGQGGAPMTVLQVNELGPGLAGLHVQAGGPGMDSTDMLQVRHMVLQELPESGIEGLDSASLLVMSRGAGAAAAGAPGGRRALLVTRGFEDYETEPAGMYMPGVAALFGTHTVGAGRGPGGGAAAGAEAGAARYLPQEGQRQQQQQQQPQQQQRQQQGSHQQSTPGDLLLDTGSRGTMPGVQTEEFVATPAVGTSPEGTAAAGRLQDLHLGRTTSGRASSSLFMSTHSDVLAERQAIFDYLQTRHLQELQQERDW</sequence>
<feature type="region of interest" description="Disordered" evidence="3">
    <location>
        <begin position="719"/>
        <end position="752"/>
    </location>
</feature>
<feature type="region of interest" description="Disordered" evidence="3">
    <location>
        <begin position="1360"/>
        <end position="1405"/>
    </location>
</feature>
<evidence type="ECO:0000256" key="2">
    <source>
        <dbReference type="ARBA" id="ARBA00022840"/>
    </source>
</evidence>
<keyword evidence="7" id="KW-1185">Reference proteome</keyword>
<evidence type="ECO:0000313" key="6">
    <source>
        <dbReference type="EMBL" id="GFR47760.1"/>
    </source>
</evidence>
<feature type="region of interest" description="Disordered" evidence="3">
    <location>
        <begin position="1146"/>
        <end position="1173"/>
    </location>
</feature>
<evidence type="ECO:0000259" key="5">
    <source>
        <dbReference type="PROSITE" id="PS50011"/>
    </source>
</evidence>
<dbReference type="GO" id="GO:0005524">
    <property type="term" value="F:ATP binding"/>
    <property type="evidence" value="ECO:0007669"/>
    <property type="project" value="UniProtKB-KW"/>
</dbReference>
<feature type="region of interest" description="Disordered" evidence="3">
    <location>
        <begin position="835"/>
        <end position="950"/>
    </location>
</feature>
<keyword evidence="4" id="KW-0732">Signal</keyword>
<feature type="compositionally biased region" description="Low complexity" evidence="3">
    <location>
        <begin position="1389"/>
        <end position="1401"/>
    </location>
</feature>
<name>A0AAD3DTF0_9CHLO</name>
<evidence type="ECO:0000256" key="3">
    <source>
        <dbReference type="SAM" id="MobiDB-lite"/>
    </source>
</evidence>
<feature type="compositionally biased region" description="Low complexity" evidence="3">
    <location>
        <begin position="736"/>
        <end position="751"/>
    </location>
</feature>
<feature type="region of interest" description="Disordered" evidence="3">
    <location>
        <begin position="1425"/>
        <end position="1508"/>
    </location>
</feature>
<dbReference type="Proteomes" id="UP001054857">
    <property type="component" value="Unassembled WGS sequence"/>
</dbReference>
<feature type="region of interest" description="Disordered" evidence="3">
    <location>
        <begin position="1307"/>
        <end position="1326"/>
    </location>
</feature>
<feature type="compositionally biased region" description="Polar residues" evidence="3">
    <location>
        <begin position="1438"/>
        <end position="1453"/>
    </location>
</feature>
<dbReference type="PANTHER" id="PTHR24418">
    <property type="entry name" value="TYROSINE-PROTEIN KINASE"/>
    <property type="match status" value="1"/>
</dbReference>
<feature type="compositionally biased region" description="Low complexity" evidence="3">
    <location>
        <begin position="899"/>
        <end position="913"/>
    </location>
</feature>
<feature type="region of interest" description="Disordered" evidence="3">
    <location>
        <begin position="619"/>
        <end position="639"/>
    </location>
</feature>
<keyword evidence="2" id="KW-0067">ATP-binding</keyword>
<evidence type="ECO:0000256" key="1">
    <source>
        <dbReference type="ARBA" id="ARBA00022741"/>
    </source>
</evidence>
<proteinExistence type="predicted"/>
<dbReference type="InterPro" id="IPR001245">
    <property type="entry name" value="Ser-Thr/Tyr_kinase_cat_dom"/>
</dbReference>
<accession>A0AAD3DTF0</accession>
<dbReference type="Gene3D" id="1.10.510.10">
    <property type="entry name" value="Transferase(Phosphotransferase) domain 1"/>
    <property type="match status" value="2"/>
</dbReference>
<feature type="region of interest" description="Disordered" evidence="3">
    <location>
        <begin position="463"/>
        <end position="483"/>
    </location>
</feature>
<feature type="compositionally biased region" description="Gly residues" evidence="3">
    <location>
        <begin position="853"/>
        <end position="862"/>
    </location>
</feature>
<protein>
    <recommendedName>
        <fullName evidence="5">Protein kinase domain-containing protein</fullName>
    </recommendedName>
</protein>
<dbReference type="InterPro" id="IPR050198">
    <property type="entry name" value="Non-receptor_tyrosine_kinases"/>
</dbReference>
<feature type="compositionally biased region" description="Polar residues" evidence="3">
    <location>
        <begin position="1367"/>
        <end position="1377"/>
    </location>
</feature>
<keyword evidence="1" id="KW-0547">Nucleotide-binding</keyword>
<dbReference type="GO" id="GO:0004672">
    <property type="term" value="F:protein kinase activity"/>
    <property type="evidence" value="ECO:0007669"/>
    <property type="project" value="InterPro"/>
</dbReference>
<dbReference type="PROSITE" id="PS50011">
    <property type="entry name" value="PROTEIN_KINASE_DOM"/>
    <property type="match status" value="1"/>
</dbReference>
<feature type="region of interest" description="Disordered" evidence="3">
    <location>
        <begin position="1698"/>
        <end position="1759"/>
    </location>
</feature>
<evidence type="ECO:0000256" key="4">
    <source>
        <dbReference type="SAM" id="SignalP"/>
    </source>
</evidence>
<feature type="region of interest" description="Disordered" evidence="3">
    <location>
        <begin position="88"/>
        <end position="113"/>
    </location>
</feature>
<dbReference type="SUPFAM" id="SSF56112">
    <property type="entry name" value="Protein kinase-like (PK-like)"/>
    <property type="match status" value="1"/>
</dbReference>
<reference evidence="6 7" key="1">
    <citation type="journal article" date="2021" name="Sci. Rep.">
        <title>Genome sequencing of the multicellular alga Astrephomene provides insights into convergent evolution of germ-soma differentiation.</title>
        <authorList>
            <person name="Yamashita S."/>
            <person name="Yamamoto K."/>
            <person name="Matsuzaki R."/>
            <person name="Suzuki S."/>
            <person name="Yamaguchi H."/>
            <person name="Hirooka S."/>
            <person name="Minakuchi Y."/>
            <person name="Miyagishima S."/>
            <person name="Kawachi M."/>
            <person name="Toyoda A."/>
            <person name="Nozaki H."/>
        </authorList>
    </citation>
    <scope>NUCLEOTIDE SEQUENCE [LARGE SCALE GENOMIC DNA]</scope>
    <source>
        <strain evidence="6 7">NIES-4017</strain>
    </source>
</reference>
<evidence type="ECO:0000313" key="7">
    <source>
        <dbReference type="Proteomes" id="UP001054857"/>
    </source>
</evidence>
<gene>
    <name evidence="6" type="ORF">Agub_g9525</name>
</gene>
<feature type="region of interest" description="Disordered" evidence="3">
    <location>
        <begin position="1026"/>
        <end position="1053"/>
    </location>
</feature>
<dbReference type="PROSITE" id="PS00109">
    <property type="entry name" value="PROTEIN_KINASE_TYR"/>
    <property type="match status" value="1"/>
</dbReference>